<keyword evidence="5" id="KW-1185">Reference proteome</keyword>
<dbReference type="RefSeq" id="WP_034431136.1">
    <property type="nucleotide sequence ID" value="NZ_CBTK010000048.1"/>
</dbReference>
<dbReference type="NCBIfam" id="TIGR00412">
    <property type="entry name" value="redox_disulf_2"/>
    <property type="match status" value="1"/>
</dbReference>
<evidence type="ECO:0000259" key="3">
    <source>
        <dbReference type="Pfam" id="PF13192"/>
    </source>
</evidence>
<gene>
    <name evidence="4" type="ORF">BN874_1410006</name>
</gene>
<name>A0A7U7G8X1_9GAMM</name>
<sequence length="80" mass="8749">MKIQVLGKGCSKCELTEKLIQQTAHQLGVPVELEKVHDMQQIVAMGVMSTPAVAIDGKVVHSGRIPQQEQITAWLTGKEK</sequence>
<keyword evidence="2" id="KW-0676">Redox-active center</keyword>
<dbReference type="SUPFAM" id="SSF52833">
    <property type="entry name" value="Thioredoxin-like"/>
    <property type="match status" value="1"/>
</dbReference>
<keyword evidence="2" id="KW-1015">Disulfide bond</keyword>
<evidence type="ECO:0000256" key="2">
    <source>
        <dbReference type="PIRSR" id="PIRSR037031-51"/>
    </source>
</evidence>
<evidence type="ECO:0000313" key="5">
    <source>
        <dbReference type="Proteomes" id="UP000019184"/>
    </source>
</evidence>
<feature type="disulfide bond" description="Redox-active" evidence="2">
    <location>
        <begin position="10"/>
        <end position="13"/>
    </location>
</feature>
<dbReference type="PIRSF" id="PIRSF037031">
    <property type="entry name" value="Redox_disulphide_2"/>
    <property type="match status" value="1"/>
</dbReference>
<dbReference type="Pfam" id="PF13192">
    <property type="entry name" value="Thioredoxin_3"/>
    <property type="match status" value="1"/>
</dbReference>
<dbReference type="InterPro" id="IPR012336">
    <property type="entry name" value="Thioredoxin-like_fold"/>
</dbReference>
<dbReference type="InterPro" id="IPR036249">
    <property type="entry name" value="Thioredoxin-like_sf"/>
</dbReference>
<feature type="active site" description="Nucleophile" evidence="1">
    <location>
        <position position="13"/>
    </location>
</feature>
<proteinExistence type="predicted"/>
<dbReference type="OrthoDB" id="9800630at2"/>
<protein>
    <submittedName>
        <fullName evidence="4">Thioredoxin</fullName>
    </submittedName>
</protein>
<dbReference type="InterPro" id="IPR005243">
    <property type="entry name" value="THIRX-like_proc"/>
</dbReference>
<accession>A0A7U7G8X1</accession>
<feature type="domain" description="Thioredoxin-like fold" evidence="3">
    <location>
        <begin position="1"/>
        <end position="76"/>
    </location>
</feature>
<evidence type="ECO:0000313" key="4">
    <source>
        <dbReference type="EMBL" id="CDH44018.1"/>
    </source>
</evidence>
<dbReference type="PANTHER" id="PTHR36450:SF1">
    <property type="entry name" value="THIOREDOXIN"/>
    <property type="match status" value="1"/>
</dbReference>
<dbReference type="AlphaFoldDB" id="A0A7U7G8X1"/>
<feature type="active site" description="Nucleophile" evidence="1">
    <location>
        <position position="10"/>
    </location>
</feature>
<dbReference type="Proteomes" id="UP000019184">
    <property type="component" value="Unassembled WGS sequence"/>
</dbReference>
<evidence type="ECO:0000256" key="1">
    <source>
        <dbReference type="PIRSR" id="PIRSR037031-50"/>
    </source>
</evidence>
<reference evidence="4 5" key="1">
    <citation type="journal article" date="2014" name="ISME J.">
        <title>Candidatus Competibacter-lineage genomes retrieved from metagenomes reveal functional metabolic diversity.</title>
        <authorList>
            <person name="McIlroy S.J."/>
            <person name="Albertsen M."/>
            <person name="Andresen E.K."/>
            <person name="Saunders A.M."/>
            <person name="Kristiansen R."/>
            <person name="Stokholm-Bjerregaard M."/>
            <person name="Nielsen K.L."/>
            <person name="Nielsen P.H."/>
        </authorList>
    </citation>
    <scope>NUCLEOTIDE SEQUENCE [LARGE SCALE GENOMIC DNA]</scope>
    <source>
        <strain evidence="4 5">Run_B_J11</strain>
    </source>
</reference>
<dbReference type="PANTHER" id="PTHR36450">
    <property type="entry name" value="THIOREDOXIN"/>
    <property type="match status" value="1"/>
</dbReference>
<organism evidence="4 5">
    <name type="scientific">Candidatus Contendobacter odensis Run_B_J11</name>
    <dbReference type="NCBI Taxonomy" id="1400861"/>
    <lineage>
        <taxon>Bacteria</taxon>
        <taxon>Pseudomonadati</taxon>
        <taxon>Pseudomonadota</taxon>
        <taxon>Gammaproteobacteria</taxon>
        <taxon>Candidatus Competibacteraceae</taxon>
        <taxon>Candidatus Contendibacter</taxon>
    </lineage>
</organism>
<comment type="caution">
    <text evidence="4">The sequence shown here is derived from an EMBL/GenBank/DDBJ whole genome shotgun (WGS) entry which is preliminary data.</text>
</comment>
<dbReference type="EMBL" id="CBTK010000048">
    <property type="protein sequence ID" value="CDH44018.1"/>
    <property type="molecule type" value="Genomic_DNA"/>
</dbReference>
<dbReference type="Gene3D" id="3.40.30.10">
    <property type="entry name" value="Glutaredoxin"/>
    <property type="match status" value="1"/>
</dbReference>